<dbReference type="Proteomes" id="UP000534107">
    <property type="component" value="Unassembled WGS sequence"/>
</dbReference>
<evidence type="ECO:0000313" key="3">
    <source>
        <dbReference type="EMBL" id="NXH13719.1"/>
    </source>
</evidence>
<dbReference type="AlphaFoldDB" id="A0A7K9HIN8"/>
<dbReference type="GO" id="GO:0005737">
    <property type="term" value="C:cytoplasm"/>
    <property type="evidence" value="ECO:0007669"/>
    <property type="project" value="TreeGrafter"/>
</dbReference>
<dbReference type="Pfam" id="PF02145">
    <property type="entry name" value="Rap_GAP"/>
    <property type="match status" value="1"/>
</dbReference>
<evidence type="ECO:0000313" key="4">
    <source>
        <dbReference type="Proteomes" id="UP000534107"/>
    </source>
</evidence>
<feature type="non-terminal residue" evidence="3">
    <location>
        <position position="213"/>
    </location>
</feature>
<dbReference type="Pfam" id="PF21022">
    <property type="entry name" value="Rap-GAP_dimer"/>
    <property type="match status" value="1"/>
</dbReference>
<dbReference type="EMBL" id="VWZO01007409">
    <property type="protein sequence ID" value="NXH13719.1"/>
    <property type="molecule type" value="Genomic_DNA"/>
</dbReference>
<dbReference type="Gene3D" id="3.40.50.11210">
    <property type="entry name" value="Rap/Ran-GAP"/>
    <property type="match status" value="1"/>
</dbReference>
<dbReference type="GO" id="GO:0051056">
    <property type="term" value="P:regulation of small GTPase mediated signal transduction"/>
    <property type="evidence" value="ECO:0007669"/>
    <property type="project" value="InterPro"/>
</dbReference>
<dbReference type="InterPro" id="IPR000331">
    <property type="entry name" value="Rap/Ran_GAP_dom"/>
</dbReference>
<dbReference type="OrthoDB" id="2499658at2759"/>
<keyword evidence="1" id="KW-0343">GTPase activation</keyword>
<gene>
    <name evidence="3" type="primary">Rap1gap_1</name>
    <name evidence="3" type="ORF">BUCCAP_R04856</name>
</gene>
<feature type="domain" description="Rap-GAP" evidence="2">
    <location>
        <begin position="1"/>
        <end position="200"/>
    </location>
</feature>
<evidence type="ECO:0000256" key="1">
    <source>
        <dbReference type="ARBA" id="ARBA00022468"/>
    </source>
</evidence>
<dbReference type="Gene3D" id="3.30.1120.160">
    <property type="match status" value="1"/>
</dbReference>
<reference evidence="3 4" key="1">
    <citation type="submission" date="2019-09" db="EMBL/GenBank/DDBJ databases">
        <title>Bird 10,000 Genomes (B10K) Project - Family phase.</title>
        <authorList>
            <person name="Zhang G."/>
        </authorList>
    </citation>
    <scope>NUCLEOTIDE SEQUENCE [LARGE SCALE GENOMIC DNA]</scope>
    <source>
        <strain evidence="3">B10K-DU-001-16</strain>
        <tissue evidence="3">Muscle</tissue>
    </source>
</reference>
<dbReference type="InterPro" id="IPR050989">
    <property type="entry name" value="Rap1_Ran_GAP"/>
</dbReference>
<protein>
    <submittedName>
        <fullName evidence="3">RPGP1 protein</fullName>
    </submittedName>
</protein>
<dbReference type="PROSITE" id="PS50085">
    <property type="entry name" value="RAPGAP"/>
    <property type="match status" value="1"/>
</dbReference>
<dbReference type="SUPFAM" id="SSF111347">
    <property type="entry name" value="Rap/Ran-GAP"/>
    <property type="match status" value="2"/>
</dbReference>
<dbReference type="InterPro" id="IPR035974">
    <property type="entry name" value="Rap/Ran-GAP_sf"/>
</dbReference>
<evidence type="ECO:0000259" key="2">
    <source>
        <dbReference type="PROSITE" id="PS50085"/>
    </source>
</evidence>
<comment type="caution">
    <text evidence="3">The sequence shown here is derived from an EMBL/GenBank/DDBJ whole genome shotgun (WGS) entry which is preliminary data.</text>
</comment>
<keyword evidence="4" id="KW-1185">Reference proteome</keyword>
<dbReference type="PANTHER" id="PTHR15711:SF3">
    <property type="entry name" value="RAP1 GTPASE-ACTIVATING PROTEIN 1"/>
    <property type="match status" value="1"/>
</dbReference>
<feature type="non-terminal residue" evidence="3">
    <location>
        <position position="1"/>
    </location>
</feature>
<accession>A0A7K9HIN8</accession>
<dbReference type="GO" id="GO:0005096">
    <property type="term" value="F:GTPase activator activity"/>
    <property type="evidence" value="ECO:0007669"/>
    <property type="project" value="UniProtKB-KW"/>
</dbReference>
<sequence>QLVCEDVNVDRFYPVLYPKASRLILAFDEHVLSNHFKFGVIYQKLGQVQGVGGEHPWVLGSPVGQRPFVPGCEHVGVPLVSPQLQRKRHIGNDIVAVVFQDENTPFVPDMIASNFLHAFVVVQLEQASSQGTLYKVSVTARDDVPFFGPPLPDPAIFRKGPEFQEFLLTKLINAEYACYKAEKFAKLEEGRTRAALLETLHEELQARSQAMLG</sequence>
<organism evidence="3 4">
    <name type="scientific">Bucco capensis</name>
    <name type="common">collared puffbird</name>
    <dbReference type="NCBI Taxonomy" id="135168"/>
    <lineage>
        <taxon>Eukaryota</taxon>
        <taxon>Metazoa</taxon>
        <taxon>Chordata</taxon>
        <taxon>Craniata</taxon>
        <taxon>Vertebrata</taxon>
        <taxon>Euteleostomi</taxon>
        <taxon>Archelosauria</taxon>
        <taxon>Archosauria</taxon>
        <taxon>Dinosauria</taxon>
        <taxon>Saurischia</taxon>
        <taxon>Theropoda</taxon>
        <taxon>Coelurosauria</taxon>
        <taxon>Aves</taxon>
        <taxon>Neognathae</taxon>
        <taxon>Neoaves</taxon>
        <taxon>Telluraves</taxon>
        <taxon>Coraciimorphae</taxon>
        <taxon>Piciformes</taxon>
        <taxon>Bucconidae</taxon>
        <taxon>Bucco</taxon>
    </lineage>
</organism>
<name>A0A7K9HIN8_9PICI</name>
<dbReference type="GO" id="GO:0016020">
    <property type="term" value="C:membrane"/>
    <property type="evidence" value="ECO:0007669"/>
    <property type="project" value="TreeGrafter"/>
</dbReference>
<proteinExistence type="predicted"/>
<dbReference type="PANTHER" id="PTHR15711">
    <property type="entry name" value="RAP GTPASE-ACTIVATING PROTEIN"/>
    <property type="match status" value="1"/>
</dbReference>